<dbReference type="OMA" id="WIENIPA"/>
<evidence type="ECO:0000259" key="1">
    <source>
        <dbReference type="Pfam" id="PF10551"/>
    </source>
</evidence>
<dbReference type="EMBL" id="UZAU01000373">
    <property type="status" value="NOT_ANNOTATED_CDS"/>
    <property type="molecule type" value="Genomic_DNA"/>
</dbReference>
<evidence type="ECO:0000313" key="2">
    <source>
        <dbReference type="EnsemblPlants" id="cds.evm.model.04.1170"/>
    </source>
</evidence>
<evidence type="ECO:0000313" key="3">
    <source>
        <dbReference type="Proteomes" id="UP000596661"/>
    </source>
</evidence>
<dbReference type="EnsemblPlants" id="evm.model.04.1170">
    <property type="protein sequence ID" value="cds.evm.model.04.1170"/>
    <property type="gene ID" value="evm.TU.04.1170"/>
</dbReference>
<reference evidence="2" key="1">
    <citation type="submission" date="2018-11" db="EMBL/GenBank/DDBJ databases">
        <authorList>
            <person name="Grassa J C."/>
        </authorList>
    </citation>
    <scope>NUCLEOTIDE SEQUENCE [LARGE SCALE GENOMIC DNA]</scope>
</reference>
<proteinExistence type="predicted"/>
<name>A0A803PC09_CANSA</name>
<keyword evidence="3" id="KW-1185">Reference proteome</keyword>
<dbReference type="Proteomes" id="UP000596661">
    <property type="component" value="Chromosome 4"/>
</dbReference>
<organism evidence="2 3">
    <name type="scientific">Cannabis sativa</name>
    <name type="common">Hemp</name>
    <name type="synonym">Marijuana</name>
    <dbReference type="NCBI Taxonomy" id="3483"/>
    <lineage>
        <taxon>Eukaryota</taxon>
        <taxon>Viridiplantae</taxon>
        <taxon>Streptophyta</taxon>
        <taxon>Embryophyta</taxon>
        <taxon>Tracheophyta</taxon>
        <taxon>Spermatophyta</taxon>
        <taxon>Magnoliopsida</taxon>
        <taxon>eudicotyledons</taxon>
        <taxon>Gunneridae</taxon>
        <taxon>Pentapetalae</taxon>
        <taxon>rosids</taxon>
        <taxon>fabids</taxon>
        <taxon>Rosales</taxon>
        <taxon>Cannabaceae</taxon>
        <taxon>Cannabis</taxon>
    </lineage>
</organism>
<dbReference type="PANTHER" id="PTHR31973">
    <property type="entry name" value="POLYPROTEIN, PUTATIVE-RELATED"/>
    <property type="match status" value="1"/>
</dbReference>
<dbReference type="AlphaFoldDB" id="A0A803PC09"/>
<dbReference type="PANTHER" id="PTHR31973:SF187">
    <property type="entry name" value="MUTATOR TRANSPOSASE MUDRA PROTEIN"/>
    <property type="match status" value="1"/>
</dbReference>
<protein>
    <recommendedName>
        <fullName evidence="1">MULE transposase domain-containing protein</fullName>
    </recommendedName>
</protein>
<sequence>MTQNTKYFDVSNWQFFGARSTAREILEGSVVEQYAILEDYCKQLLKTNYGSTTKIQTDLVDGKRVFDKVYICLRAAKDRFIRGCRRIIRLHGCHLKGYCKGILLVAIGIDGSTFIFPIAYAVVGKENTESWTWFSELLKEDLHPTNPCMDTMMSDKQKGLQNAMEKILIGVDSRFCVRHMHNNFKKDFPGLLLKQILWSAARATTPAKFESRMKDVDEKAYNWLAAKNPSEWSKSHFKGGVKCDMLLNNCCKSFNNAIMEARDKTIVTLMESLRLWRMRRFNKNRENVDKWKNPVHNNIMKILEKQTEIATNCSVELATTSTF</sequence>
<dbReference type="InterPro" id="IPR018289">
    <property type="entry name" value="MULE_transposase_dom"/>
</dbReference>
<feature type="domain" description="MULE transposase" evidence="1">
    <location>
        <begin position="89"/>
        <end position="183"/>
    </location>
</feature>
<reference evidence="2" key="2">
    <citation type="submission" date="2021-03" db="UniProtKB">
        <authorList>
            <consortium name="EnsemblPlants"/>
        </authorList>
    </citation>
    <scope>IDENTIFICATION</scope>
</reference>
<dbReference type="Gramene" id="evm.model.04.1170">
    <property type="protein sequence ID" value="cds.evm.model.04.1170"/>
    <property type="gene ID" value="evm.TU.04.1170"/>
</dbReference>
<dbReference type="Pfam" id="PF10551">
    <property type="entry name" value="MULE"/>
    <property type="match status" value="1"/>
</dbReference>
<accession>A0A803PC09</accession>